<dbReference type="SMART" id="SM00091">
    <property type="entry name" value="PAS"/>
    <property type="match status" value="3"/>
</dbReference>
<evidence type="ECO:0000259" key="4">
    <source>
        <dbReference type="PROSITE" id="PS50113"/>
    </source>
</evidence>
<dbReference type="InterPro" id="IPR004089">
    <property type="entry name" value="MCPsignal_dom"/>
</dbReference>
<dbReference type="Gene3D" id="3.30.450.20">
    <property type="entry name" value="PAS domain"/>
    <property type="match status" value="3"/>
</dbReference>
<dbReference type="CDD" id="cd00130">
    <property type="entry name" value="PAS"/>
    <property type="match status" value="3"/>
</dbReference>
<feature type="domain" description="Methyl-accepting transducer" evidence="2">
    <location>
        <begin position="387"/>
        <end position="630"/>
    </location>
</feature>
<dbReference type="NCBIfam" id="TIGR00229">
    <property type="entry name" value="sensory_box"/>
    <property type="match status" value="3"/>
</dbReference>
<dbReference type="CDD" id="cd11386">
    <property type="entry name" value="MCP_signal"/>
    <property type="match status" value="1"/>
</dbReference>
<dbReference type="PANTHER" id="PTHR24422:SF10">
    <property type="entry name" value="CHEMOTAXIS PROTEIN METHYLTRANSFERASE 2"/>
    <property type="match status" value="1"/>
</dbReference>
<dbReference type="InterPro" id="IPR000700">
    <property type="entry name" value="PAS-assoc_C"/>
</dbReference>
<dbReference type="Gene3D" id="1.10.287.950">
    <property type="entry name" value="Methyl-accepting chemotaxis protein"/>
    <property type="match status" value="1"/>
</dbReference>
<dbReference type="PRINTS" id="PR00260">
    <property type="entry name" value="CHEMTRNSDUCR"/>
</dbReference>
<dbReference type="InterPro" id="IPR013655">
    <property type="entry name" value="PAS_fold_3"/>
</dbReference>
<organism evidence="5 6">
    <name type="scientific">Bdellovibrio reynosensis</name>
    <dbReference type="NCBI Taxonomy" id="2835041"/>
    <lineage>
        <taxon>Bacteria</taxon>
        <taxon>Pseudomonadati</taxon>
        <taxon>Bdellovibrionota</taxon>
        <taxon>Bdellovibrionia</taxon>
        <taxon>Bdellovibrionales</taxon>
        <taxon>Pseudobdellovibrionaceae</taxon>
        <taxon>Bdellovibrio</taxon>
    </lineage>
</organism>
<accession>A0ABY4C5F9</accession>
<dbReference type="SUPFAM" id="SSF55785">
    <property type="entry name" value="PYP-like sensor domain (PAS domain)"/>
    <property type="match status" value="3"/>
</dbReference>
<name>A0ABY4C5F9_9BACT</name>
<dbReference type="InterPro" id="IPR004090">
    <property type="entry name" value="Chemotax_Me-accpt_rcpt"/>
</dbReference>
<feature type="domain" description="PAS" evidence="3">
    <location>
        <begin position="14"/>
        <end position="61"/>
    </location>
</feature>
<evidence type="ECO:0000313" key="6">
    <source>
        <dbReference type="Proteomes" id="UP000830116"/>
    </source>
</evidence>
<evidence type="ECO:0000259" key="3">
    <source>
        <dbReference type="PROSITE" id="PS50112"/>
    </source>
</evidence>
<dbReference type="PROSITE" id="PS50113">
    <property type="entry name" value="PAC"/>
    <property type="match status" value="3"/>
</dbReference>
<dbReference type="InterPro" id="IPR000014">
    <property type="entry name" value="PAS"/>
</dbReference>
<dbReference type="RefSeq" id="WP_243535917.1">
    <property type="nucleotide sequence ID" value="NZ_CP093442.1"/>
</dbReference>
<dbReference type="InterPro" id="IPR035965">
    <property type="entry name" value="PAS-like_dom_sf"/>
</dbReference>
<feature type="domain" description="PAS" evidence="3">
    <location>
        <begin position="275"/>
        <end position="305"/>
    </location>
</feature>
<dbReference type="InterPro" id="IPR050903">
    <property type="entry name" value="Bact_Chemotaxis_MeTrfase"/>
</dbReference>
<dbReference type="Pfam" id="PF00015">
    <property type="entry name" value="MCPsignal"/>
    <property type="match status" value="1"/>
</dbReference>
<keyword evidence="1" id="KW-0807">Transducer</keyword>
<protein>
    <submittedName>
        <fullName evidence="5">PAS domain-containing methyl-accepting chemotaxis protein</fullName>
    </submittedName>
</protein>
<dbReference type="SMART" id="SM00283">
    <property type="entry name" value="MA"/>
    <property type="match status" value="1"/>
</dbReference>
<dbReference type="PROSITE" id="PS50111">
    <property type="entry name" value="CHEMOTAXIS_TRANSDUC_2"/>
    <property type="match status" value="1"/>
</dbReference>
<dbReference type="SMART" id="SM00086">
    <property type="entry name" value="PAC"/>
    <property type="match status" value="3"/>
</dbReference>
<sequence length="646" mass="71031">MSKATAEKLNHDMSFNDLKSTVEAIHRVQAVIEFNLDGTIITANENFCKAMGYELKDIVGKHHRMFCDPAYTSGFEYRAFWDKLNRGEFEQSEYKRYANGGREIYIHASYNPVYDDNGKVVKVVKFATDITAQKLKNSDYEGKVQAISKAQAVIEFNMDGTVITANENFCKTVGYDLRDIQGKHHRMFCETNYANSPEYRMLWDKLNRGEFDSGEYKRVGLGGKEIWIQASYNPIYDMNGKPFKVVKFAVDITAQKLKTADFEGKITAINKAQAVIEFNMDGTITSANENFLKTLGYEMKEIQGKHHKMFCDPALVNSMEYSHFWSKLNNGEFDAGQYRRLGKGGKEIWIQASYNPIFDMNGRPYKVVKYATDITQVKMMIKSMEETANNLAAAAGELTATATQMSNTAVHTNEQSHLASNSASEVASGVKTVATNTEEMAASIREIARSANESAEMSKMTLQRAQETNKTIMQLGISSQEIGNVIKVISSIAQQTNLLALNATIEAARAGDAGKGFAVVANEVKELAKQTAKATEDITNKIGAIQGDSKNAVEAISGISQAMDKLNSIAGAIAASVEEQTATTNEVSRVVLESTKSVDSIATIIKVVSGASNESKASAEQTLFASQELNALAERLKAIVNKAQSA</sequence>
<dbReference type="Proteomes" id="UP000830116">
    <property type="component" value="Chromosome"/>
</dbReference>
<evidence type="ECO:0000259" key="2">
    <source>
        <dbReference type="PROSITE" id="PS50111"/>
    </source>
</evidence>
<keyword evidence="6" id="KW-1185">Reference proteome</keyword>
<dbReference type="PROSITE" id="PS50112">
    <property type="entry name" value="PAS"/>
    <property type="match status" value="2"/>
</dbReference>
<evidence type="ECO:0000256" key="1">
    <source>
        <dbReference type="PROSITE-ProRule" id="PRU00284"/>
    </source>
</evidence>
<feature type="domain" description="PAC" evidence="4">
    <location>
        <begin position="334"/>
        <end position="386"/>
    </location>
</feature>
<reference evidence="5" key="1">
    <citation type="submission" date="2022-03" db="EMBL/GenBank/DDBJ databases">
        <title>Genome Identification and Characterization of new species Bdellovibrio reynosense LBG001 sp. nov. from a Mexico soil sample.</title>
        <authorList>
            <person name="Camilli A."/>
            <person name="Ajao Y."/>
            <person name="Guo X."/>
        </authorList>
    </citation>
    <scope>NUCLEOTIDE SEQUENCE</scope>
    <source>
        <strain evidence="5">LBG001</strain>
    </source>
</reference>
<proteinExistence type="predicted"/>
<feature type="domain" description="PAC" evidence="4">
    <location>
        <begin position="212"/>
        <end position="264"/>
    </location>
</feature>
<dbReference type="PANTHER" id="PTHR24422">
    <property type="entry name" value="CHEMOTAXIS PROTEIN METHYLTRANSFERASE"/>
    <property type="match status" value="1"/>
</dbReference>
<dbReference type="InterPro" id="IPR001610">
    <property type="entry name" value="PAC"/>
</dbReference>
<dbReference type="Pfam" id="PF08447">
    <property type="entry name" value="PAS_3"/>
    <property type="match status" value="3"/>
</dbReference>
<dbReference type="SUPFAM" id="SSF58104">
    <property type="entry name" value="Methyl-accepting chemotaxis protein (MCP) signaling domain"/>
    <property type="match status" value="1"/>
</dbReference>
<gene>
    <name evidence="5" type="ORF">MNR06_10810</name>
</gene>
<dbReference type="EMBL" id="CP093442">
    <property type="protein sequence ID" value="UOF00192.1"/>
    <property type="molecule type" value="Genomic_DNA"/>
</dbReference>
<evidence type="ECO:0000313" key="5">
    <source>
        <dbReference type="EMBL" id="UOF00192.1"/>
    </source>
</evidence>
<feature type="domain" description="PAC" evidence="4">
    <location>
        <begin position="90"/>
        <end position="142"/>
    </location>
</feature>